<evidence type="ECO:0000313" key="2">
    <source>
        <dbReference type="Proteomes" id="UP001501758"/>
    </source>
</evidence>
<keyword evidence="2" id="KW-1185">Reference proteome</keyword>
<evidence type="ECO:0000313" key="1">
    <source>
        <dbReference type="EMBL" id="GAA0729410.1"/>
    </source>
</evidence>
<dbReference type="EMBL" id="BAAAGE010000004">
    <property type="protein sequence ID" value="GAA0729410.1"/>
    <property type="molecule type" value="Genomic_DNA"/>
</dbReference>
<accession>A0ABP3UFG4</accession>
<evidence type="ECO:0008006" key="3">
    <source>
        <dbReference type="Google" id="ProtNLM"/>
    </source>
</evidence>
<protein>
    <recommendedName>
        <fullName evidence="3">MG2 domain-containing protein</fullName>
    </recommendedName>
</protein>
<proteinExistence type="predicted"/>
<gene>
    <name evidence="1" type="ORF">GCM10009430_39560</name>
</gene>
<organism evidence="1 2">
    <name type="scientific">Aquimarina litoralis</name>
    <dbReference type="NCBI Taxonomy" id="584605"/>
    <lineage>
        <taxon>Bacteria</taxon>
        <taxon>Pseudomonadati</taxon>
        <taxon>Bacteroidota</taxon>
        <taxon>Flavobacteriia</taxon>
        <taxon>Flavobacteriales</taxon>
        <taxon>Flavobacteriaceae</taxon>
        <taxon>Aquimarina</taxon>
    </lineage>
</organism>
<sequence length="588" mass="68279">MKNITFLLLFIVSTITSQQKKKLQNDDEVLKYKLIPQETLFLHYNNTLLFSGENLHYKIYCFNSEDNAYTNISKVAYVVLLNEDEQYIFKHRIQLNDGIGYGDFFIPVSVPSGNYKIVAYTQWMLNAKNHFYQGELSIINPYQVNENIIAKNGILPNTNTGEQGDTKVYTSDDKIRLSFDKTAYACREKVTLTLENQFEDYEGSYSISVIRKDTFVKSTDLSAIDFVKNKDEQIVLKKDVNVNSSVFLPEMRGELVYGKIKAKEDKKVSLKKDLGLSLPKEKNEVYFVSTDDAGEFVLNLPNRNTDNDKLLVEVLGEDRSDYTVSLYDIPKIDFNNLNFYQFKITSGLKDKIIQRSVYNQIENNYYGAKPDTLITKEQSAPFYGKYDIYTYKLDEYTRFPTIKETLVEVVEGMWSTKDENGKYIFGIRDYYPDQEEIGYKPLLLIDGVVEQDQDKIINSAAKDFVSISYIRDRYYLGSKIFGGIVLMETKNNDYAETRVAEYIATADLPEIKVQNKKYFKQKYNGEKLYDRIPDYRNQLLWEPEITFETKKKIIRFFTSDIKGEFEVRLEGFNSLGVPVSVKKSFLVD</sequence>
<reference evidence="2" key="1">
    <citation type="journal article" date="2019" name="Int. J. Syst. Evol. Microbiol.">
        <title>The Global Catalogue of Microorganisms (GCM) 10K type strain sequencing project: providing services to taxonomists for standard genome sequencing and annotation.</title>
        <authorList>
            <consortium name="The Broad Institute Genomics Platform"/>
            <consortium name="The Broad Institute Genome Sequencing Center for Infectious Disease"/>
            <person name="Wu L."/>
            <person name="Ma J."/>
        </authorList>
    </citation>
    <scope>NUCLEOTIDE SEQUENCE [LARGE SCALE GENOMIC DNA]</scope>
    <source>
        <strain evidence="2">JCM 15974</strain>
    </source>
</reference>
<dbReference type="RefSeq" id="WP_343913985.1">
    <property type="nucleotide sequence ID" value="NZ_BAAAGE010000004.1"/>
</dbReference>
<dbReference type="Proteomes" id="UP001501758">
    <property type="component" value="Unassembled WGS sequence"/>
</dbReference>
<name>A0ABP3UFG4_9FLAO</name>
<comment type="caution">
    <text evidence="1">The sequence shown here is derived from an EMBL/GenBank/DDBJ whole genome shotgun (WGS) entry which is preliminary data.</text>
</comment>